<dbReference type="SUPFAM" id="SSF51197">
    <property type="entry name" value="Clavaminate synthase-like"/>
    <property type="match status" value="1"/>
</dbReference>
<feature type="compositionally biased region" description="Low complexity" evidence="1">
    <location>
        <begin position="1"/>
        <end position="10"/>
    </location>
</feature>
<feature type="domain" description="JmjC" evidence="2">
    <location>
        <begin position="67"/>
        <end position="230"/>
    </location>
</feature>
<organism evidence="3 4">
    <name type="scientific">Triparma verrucosa</name>
    <dbReference type="NCBI Taxonomy" id="1606542"/>
    <lineage>
        <taxon>Eukaryota</taxon>
        <taxon>Sar</taxon>
        <taxon>Stramenopiles</taxon>
        <taxon>Ochrophyta</taxon>
        <taxon>Bolidophyceae</taxon>
        <taxon>Parmales</taxon>
        <taxon>Triparmaceae</taxon>
        <taxon>Triparma</taxon>
    </lineage>
</organism>
<dbReference type="EMBL" id="BRXX01000436">
    <property type="protein sequence ID" value="GMI12028.1"/>
    <property type="molecule type" value="Genomic_DNA"/>
</dbReference>
<sequence length="230" mass="25593">MQQQQQQLQPKHPHQFPPCPLHHYSATAAQTAPKDYPFLYTPSSNSAFTQTTSLSSLLTSSTLPSNVTVQNSDSLSTLPYSVNLKDHLNKSYHHTTSSYLFGYTYSPSWLSYLSSYVPPTFLDTEPNDWSTLTPSLGFSGSGYGVQFHTHGPVVSEVFLGNKTWFLYPPGFKPSGDISLNVSEWLRRYSFVDDGVVVCTVEEGGGIWVPGEWMHATFNGGEWNSFISIFA</sequence>
<protein>
    <recommendedName>
        <fullName evidence="2">JmjC domain-containing protein</fullName>
    </recommendedName>
</protein>
<reference evidence="4" key="1">
    <citation type="journal article" date="2023" name="Commun. Biol.">
        <title>Genome analysis of Parmales, the sister group of diatoms, reveals the evolutionary specialization of diatoms from phago-mixotrophs to photoautotrophs.</title>
        <authorList>
            <person name="Ban H."/>
            <person name="Sato S."/>
            <person name="Yoshikawa S."/>
            <person name="Yamada K."/>
            <person name="Nakamura Y."/>
            <person name="Ichinomiya M."/>
            <person name="Sato N."/>
            <person name="Blanc-Mathieu R."/>
            <person name="Endo H."/>
            <person name="Kuwata A."/>
            <person name="Ogata H."/>
        </authorList>
    </citation>
    <scope>NUCLEOTIDE SEQUENCE [LARGE SCALE GENOMIC DNA]</scope>
    <source>
        <strain evidence="4">NIES 3699</strain>
    </source>
</reference>
<dbReference type="PROSITE" id="PS51184">
    <property type="entry name" value="JMJC"/>
    <property type="match status" value="1"/>
</dbReference>
<dbReference type="Gene3D" id="2.60.120.650">
    <property type="entry name" value="Cupin"/>
    <property type="match status" value="1"/>
</dbReference>
<dbReference type="InterPro" id="IPR003347">
    <property type="entry name" value="JmjC_dom"/>
</dbReference>
<evidence type="ECO:0000259" key="2">
    <source>
        <dbReference type="PROSITE" id="PS51184"/>
    </source>
</evidence>
<dbReference type="Proteomes" id="UP001165160">
    <property type="component" value="Unassembled WGS sequence"/>
</dbReference>
<evidence type="ECO:0000256" key="1">
    <source>
        <dbReference type="SAM" id="MobiDB-lite"/>
    </source>
</evidence>
<accession>A0A9W7FGZ4</accession>
<gene>
    <name evidence="3" type="ORF">TrVE_jg14009</name>
</gene>
<dbReference type="AlphaFoldDB" id="A0A9W7FGZ4"/>
<keyword evidence="4" id="KW-1185">Reference proteome</keyword>
<name>A0A9W7FGZ4_9STRA</name>
<evidence type="ECO:0000313" key="4">
    <source>
        <dbReference type="Proteomes" id="UP001165160"/>
    </source>
</evidence>
<evidence type="ECO:0000313" key="3">
    <source>
        <dbReference type="EMBL" id="GMI12028.1"/>
    </source>
</evidence>
<comment type="caution">
    <text evidence="3">The sequence shown here is derived from an EMBL/GenBank/DDBJ whole genome shotgun (WGS) entry which is preliminary data.</text>
</comment>
<proteinExistence type="predicted"/>
<feature type="region of interest" description="Disordered" evidence="1">
    <location>
        <begin position="1"/>
        <end position="20"/>
    </location>
</feature>